<feature type="domain" description="NUP210 Ig-like" evidence="12">
    <location>
        <begin position="1430"/>
        <end position="1518"/>
    </location>
</feature>
<feature type="domain" description="NUP210 Ig-like" evidence="15">
    <location>
        <begin position="943"/>
        <end position="1019"/>
    </location>
</feature>
<keyword evidence="7" id="KW-0325">Glycoprotein</keyword>
<keyword evidence="8" id="KW-0539">Nucleus</keyword>
<proteinExistence type="inferred from homology"/>
<evidence type="ECO:0000259" key="14">
    <source>
        <dbReference type="Pfam" id="PF22969"/>
    </source>
</evidence>
<evidence type="ECO:0000259" key="13">
    <source>
        <dbReference type="Pfam" id="PF22967"/>
    </source>
</evidence>
<evidence type="ECO:0000256" key="8">
    <source>
        <dbReference type="ARBA" id="ARBA00023242"/>
    </source>
</evidence>
<dbReference type="Pfam" id="PF22969">
    <property type="entry name" value="Ig_NUP210_2nd"/>
    <property type="match status" value="1"/>
</dbReference>
<dbReference type="GO" id="GO:0031965">
    <property type="term" value="C:nuclear membrane"/>
    <property type="evidence" value="ECO:0007669"/>
    <property type="project" value="UniProtKB-SubCell"/>
</dbReference>
<protein>
    <recommendedName>
        <fullName evidence="18">BIG2 domain-containing protein</fullName>
    </recommendedName>
</protein>
<feature type="chain" id="PRO_5012819735" description="BIG2 domain-containing protein" evidence="11">
    <location>
        <begin position="17"/>
        <end position="1910"/>
    </location>
</feature>
<feature type="compositionally biased region" description="Pro residues" evidence="9">
    <location>
        <begin position="1872"/>
        <end position="1890"/>
    </location>
</feature>
<reference evidence="16 17" key="1">
    <citation type="submission" date="2016-11" db="EMBL/GenBank/DDBJ databases">
        <title>The macronuclear genome of Stentor coeruleus: a giant cell with tiny introns.</title>
        <authorList>
            <person name="Slabodnick M."/>
            <person name="Ruby J.G."/>
            <person name="Reiff S.B."/>
            <person name="Swart E.C."/>
            <person name="Gosai S."/>
            <person name="Prabakaran S."/>
            <person name="Witkowska E."/>
            <person name="Larue G.E."/>
            <person name="Fisher S."/>
            <person name="Freeman R.M."/>
            <person name="Gunawardena J."/>
            <person name="Chu W."/>
            <person name="Stover N.A."/>
            <person name="Gregory B.D."/>
            <person name="Nowacki M."/>
            <person name="Derisi J."/>
            <person name="Roy S.W."/>
            <person name="Marshall W.F."/>
            <person name="Sood P."/>
        </authorList>
    </citation>
    <scope>NUCLEOTIDE SEQUENCE [LARGE SCALE GENOMIC DNA]</scope>
    <source>
        <strain evidence="16">WM001</strain>
    </source>
</reference>
<dbReference type="PANTHER" id="PTHR23019:SF0">
    <property type="entry name" value="NUCLEAR PORE MEMBRANE GLYCOPROTEIN 210"/>
    <property type="match status" value="1"/>
</dbReference>
<dbReference type="EMBL" id="MPUH01001456">
    <property type="protein sequence ID" value="OMJ67670.1"/>
    <property type="molecule type" value="Genomic_DNA"/>
</dbReference>
<evidence type="ECO:0000313" key="16">
    <source>
        <dbReference type="EMBL" id="OMJ67670.1"/>
    </source>
</evidence>
<comment type="caution">
    <text evidence="16">The sequence shown here is derived from an EMBL/GenBank/DDBJ whole genome shotgun (WGS) entry which is preliminary data.</text>
</comment>
<comment type="subcellular location">
    <subcellularLocation>
        <location evidence="1">Nucleus membrane</location>
        <topology evidence="1">Single-pass membrane protein</topology>
    </subcellularLocation>
</comment>
<dbReference type="Pfam" id="PF22967">
    <property type="entry name" value="Ig_NUP210_1st"/>
    <property type="match status" value="1"/>
</dbReference>
<evidence type="ECO:0000313" key="17">
    <source>
        <dbReference type="Proteomes" id="UP000187209"/>
    </source>
</evidence>
<evidence type="ECO:0000256" key="10">
    <source>
        <dbReference type="SAM" id="Phobius"/>
    </source>
</evidence>
<evidence type="ECO:0008006" key="18">
    <source>
        <dbReference type="Google" id="ProtNLM"/>
    </source>
</evidence>
<evidence type="ECO:0000256" key="6">
    <source>
        <dbReference type="ARBA" id="ARBA00023136"/>
    </source>
</evidence>
<name>A0A1R2ATE2_9CILI</name>
<dbReference type="InterPro" id="IPR045197">
    <property type="entry name" value="NUP210-like"/>
</dbReference>
<dbReference type="OrthoDB" id="361283at2759"/>
<evidence type="ECO:0000259" key="12">
    <source>
        <dbReference type="Pfam" id="PF22959"/>
    </source>
</evidence>
<feature type="domain" description="NUP210 Ig-like" evidence="14">
    <location>
        <begin position="150"/>
        <end position="237"/>
    </location>
</feature>
<dbReference type="InterPro" id="IPR055094">
    <property type="entry name" value="NUP210_Ig15"/>
</dbReference>
<dbReference type="Proteomes" id="UP000187209">
    <property type="component" value="Unassembled WGS sequence"/>
</dbReference>
<keyword evidence="6 10" id="KW-0472">Membrane</keyword>
<accession>A0A1R2ATE2</accession>
<dbReference type="Gene3D" id="2.60.40.1080">
    <property type="match status" value="1"/>
</dbReference>
<feature type="transmembrane region" description="Helical" evidence="10">
    <location>
        <begin position="1836"/>
        <end position="1853"/>
    </location>
</feature>
<keyword evidence="5 10" id="KW-1133">Transmembrane helix</keyword>
<evidence type="ECO:0000256" key="7">
    <source>
        <dbReference type="ARBA" id="ARBA00023180"/>
    </source>
</evidence>
<feature type="domain" description="NUP210 Ig-like" evidence="13">
    <location>
        <begin position="26"/>
        <end position="129"/>
    </location>
</feature>
<dbReference type="SUPFAM" id="SSF49373">
    <property type="entry name" value="Invasin/intimin cell-adhesion fragments"/>
    <property type="match status" value="1"/>
</dbReference>
<keyword evidence="4 11" id="KW-0732">Signal</keyword>
<evidence type="ECO:0000256" key="2">
    <source>
        <dbReference type="ARBA" id="ARBA00007313"/>
    </source>
</evidence>
<feature type="region of interest" description="Disordered" evidence="9">
    <location>
        <begin position="1872"/>
        <end position="1910"/>
    </location>
</feature>
<dbReference type="GO" id="GO:0005643">
    <property type="term" value="C:nuclear pore"/>
    <property type="evidence" value="ECO:0007669"/>
    <property type="project" value="TreeGrafter"/>
</dbReference>
<evidence type="ECO:0000256" key="1">
    <source>
        <dbReference type="ARBA" id="ARBA00004590"/>
    </source>
</evidence>
<keyword evidence="3 10" id="KW-0812">Transmembrane</keyword>
<evidence type="ECO:0000256" key="9">
    <source>
        <dbReference type="SAM" id="MobiDB-lite"/>
    </source>
</evidence>
<dbReference type="PANTHER" id="PTHR23019">
    <property type="entry name" value="NUCLEAR PORE MEMBRANE GLYCOPROTEIN GP210-RELATED"/>
    <property type="match status" value="1"/>
</dbReference>
<gene>
    <name evidence="16" type="ORF">SteCoe_35101</name>
</gene>
<evidence type="ECO:0000256" key="3">
    <source>
        <dbReference type="ARBA" id="ARBA00022692"/>
    </source>
</evidence>
<evidence type="ECO:0000256" key="11">
    <source>
        <dbReference type="SAM" id="SignalP"/>
    </source>
</evidence>
<evidence type="ECO:0000256" key="5">
    <source>
        <dbReference type="ARBA" id="ARBA00022989"/>
    </source>
</evidence>
<dbReference type="Pfam" id="PF26182">
    <property type="entry name" value="Ig_NUP210_5th"/>
    <property type="match status" value="1"/>
</dbReference>
<keyword evidence="17" id="KW-1185">Reference proteome</keyword>
<dbReference type="Pfam" id="PF24902">
    <property type="entry name" value="Ig_NUP210_9th"/>
    <property type="match status" value="1"/>
</dbReference>
<dbReference type="Pfam" id="PF22959">
    <property type="entry name" value="Ig_NUP210_15th"/>
    <property type="match status" value="1"/>
</dbReference>
<feature type="signal peptide" evidence="11">
    <location>
        <begin position="1"/>
        <end position="16"/>
    </location>
</feature>
<dbReference type="InterPro" id="IPR055097">
    <property type="entry name" value="Ig_NUP210_2nd"/>
</dbReference>
<dbReference type="InterPro" id="IPR008964">
    <property type="entry name" value="Invasin/intimin_cell_adhesion"/>
</dbReference>
<organism evidence="16 17">
    <name type="scientific">Stentor coeruleus</name>
    <dbReference type="NCBI Taxonomy" id="5963"/>
    <lineage>
        <taxon>Eukaryota</taxon>
        <taxon>Sar</taxon>
        <taxon>Alveolata</taxon>
        <taxon>Ciliophora</taxon>
        <taxon>Postciliodesmatophora</taxon>
        <taxon>Heterotrichea</taxon>
        <taxon>Heterotrichida</taxon>
        <taxon>Stentoridae</taxon>
        <taxon>Stentor</taxon>
    </lineage>
</organism>
<comment type="similarity">
    <text evidence="2">Belongs to the NUP210 family.</text>
</comment>
<dbReference type="InterPro" id="IPR056899">
    <property type="entry name" value="Ig_NUP210_9th"/>
</dbReference>
<sequence length="1910" mass="215279">MALLVYLICIVYGTLAARPKISDVYLLLPQTLNAPNAKHVKYVIQAYEGCYKWYTANSKVVAVTELNNENFQFEGDCQDPSTVCEFQGLECYPGALLEPVAMVEHPPVTLITAVDQTRRGETLKCEVKVGRISRLEILTTVKSFRVLDNQKLFAQAFDEDGNVFSSLEGLRFRWQIVKGGESMGLPKLKDSWATLSPIRREIENSNYQSDMILVEGKSTGVANITLKIEEPGYENLPLAWTVIFISEPFTLLPSPEVYLPTCAKFSYRLFKILEGKLHKEVSMPTSDYHWSVTSKDINIGTNGNLETQTNEGKWSVIVQDSKIESNIVQCEVNVVRPDKMIIVIEPYTQDPEYKTLYTAEEFNLLVNPKDKPKSNWYIISGKKYLLRVQLLWRNKEITIPSNTVFSFTFEDNRLWQVVSQNKNKGEMVVIPILPDEFFNNIYLTRVSAKLERFETSYSRCLDTVITDTEEANIIRPVRILEDKKPVLLPYFAVMSQGADKKSHLAQEYKLKVTGGSYALIWESKDSTLVSAAQNGVIYAHRLGKTIITVIDSHNNQNFDSVEVEVALVEQLQWENERIELVKGTIQTAEIKGFASQGRVFHNCSSIFLDWEAHKSTDILKIKNKVLVDDLERVKGVCEIRGIEALNEGQAIIVAHLMHEPYDPSPIQPEIRLSSKEGRVGIFNPLSLGLIESFEIVGNNKTFTYNIEDNAIVLTPGSTAVLELLGGPLGWDDYPSQHKEIVKDGERAQILQKKIAKEKRYLKLQCPEYQKGKDYTISLSVFNEKWEKLTNPGMSQMEFVLGCFPPASLKLDWVRNPSELSIVSYKSLPTFFDRFRRPIPSEFFDSYWAVLNSQELLLNVTLSDMKHRQIYNFSTAMPEYSSDKPDLIWYTKFVTPQNKKAVKIGNSQGPVVLEARIDRLKDGTVISPAVVSSLNNEVVNNVKVIPEQYSIYLHSRNVLEVSILHGSGYFEVTANSTDILQFTYDGYRKISIFPKKLGRVTIKIEDIGLPGSDPAFSSILVSSLAGMELKEGGLIPVNSTISLTLISLDLEGHAFNIEEMKWMGLELSVGDAFRIISISSNYNEWELKGHKLGEFQVYAFGYKSQMRDDDKYSVRSNVVVIDIFPPLEIVPGEILLLPGAKYTLNYRGGPDPSKYNYYSIFTQWVIRDEKIANIDSNSGLLTALKVGDTPIELQMIRKRNLLTQAGARIRVKLATSVGIIGMGPGRTVLKDSATRLIAQLYHMGEEFTDSTMPISYIWKSNSPTVYSIFQENEDPDKQVAVTGLALTGGKSDITLHVDIQYPNEYRDADHLFNSKATASVDSGMFSQTPSHRCHSYITFNCNEEFPRWLDSTIFLMPPHSSYRLTLSKEEKTSFRCLDCREDFLKITENGILTTGSQKGESGIVIQHGRIKGDYHIVSIAVNEIESIHIDRSYTSRNIALGSEFEFDITYQDSMARSFPKHFEYGIDVGLEVSNSRVLQATFENRNTTLKIYSQYVGETIVKVFLTKNPSIKDIIKISVTSVMKPVSPISLHLGGEIQFETTHSTPAGVTGSWNSENSNILIVSDSGYAKSLQEGDTYAHYREKSMDLKSLVVINKVKAIELGHDAPQQVTNYEKFPSFRDRYKVPIRLFADLEKSKEFIKLNEEQRKNIKQNIHVRCFTPSHADFVIVESEIERAEKDRWSDEPGYGCYVTPITNPTTVSIAPRDLVINIVVSAKGKSLYIFESSVSIPFVPKFTLPGQDKQIILTGKLTSHSILISGACVTLQANSETAYISVRKYETSGKCMLEINILNTEGEIKLRKIEIIDSITGQKEELLISYYADASKADFSAPMSINDFFILLAMIILLCVIYNYFKNTNPQPVPPYRGINYPPPPARFPGSMPPPRNTPGPIGPASTPSSSAFKNIGYRPNF</sequence>
<evidence type="ECO:0000256" key="4">
    <source>
        <dbReference type="ARBA" id="ARBA00022729"/>
    </source>
</evidence>
<evidence type="ECO:0000259" key="15">
    <source>
        <dbReference type="Pfam" id="PF24902"/>
    </source>
</evidence>
<dbReference type="InterPro" id="IPR055096">
    <property type="entry name" value="Ig_NUP210_1st"/>
</dbReference>